<proteinExistence type="inferred from homology"/>
<comment type="similarity">
    <text evidence="1">Belongs to the N(4)/N(6)-methyltransferase family.</text>
</comment>
<dbReference type="PRINTS" id="PR00508">
    <property type="entry name" value="S21N4MTFRASE"/>
</dbReference>
<dbReference type="EMBL" id="LR796659">
    <property type="protein sequence ID" value="CAB4157475.1"/>
    <property type="molecule type" value="Genomic_DNA"/>
</dbReference>
<protein>
    <submittedName>
        <fullName evidence="5">COG0863 DNA modification methylase</fullName>
    </submittedName>
</protein>
<dbReference type="GO" id="GO:0008170">
    <property type="term" value="F:N-methyltransferase activity"/>
    <property type="evidence" value="ECO:0007669"/>
    <property type="project" value="InterPro"/>
</dbReference>
<dbReference type="InterPro" id="IPR002052">
    <property type="entry name" value="DNA_methylase_N6_adenine_CS"/>
</dbReference>
<dbReference type="InterPro" id="IPR029063">
    <property type="entry name" value="SAM-dependent_MTases_sf"/>
</dbReference>
<dbReference type="InterPro" id="IPR015840">
    <property type="entry name" value="DNA_MeTrfase_ParB"/>
</dbReference>
<keyword evidence="2 5" id="KW-0489">Methyltransferase</keyword>
<dbReference type="SUPFAM" id="SSF53335">
    <property type="entry name" value="S-adenosyl-L-methionine-dependent methyltransferases"/>
    <property type="match status" value="1"/>
</dbReference>
<dbReference type="InterPro" id="IPR002941">
    <property type="entry name" value="DNA_methylase_N4/N6"/>
</dbReference>
<evidence type="ECO:0000259" key="4">
    <source>
        <dbReference type="SMART" id="SM00470"/>
    </source>
</evidence>
<reference evidence="5" key="1">
    <citation type="submission" date="2020-04" db="EMBL/GenBank/DDBJ databases">
        <authorList>
            <person name="Chiriac C."/>
            <person name="Salcher M."/>
            <person name="Ghai R."/>
            <person name="Kavagutti S V."/>
        </authorList>
    </citation>
    <scope>NUCLEOTIDE SEQUENCE</scope>
</reference>
<evidence type="ECO:0000256" key="3">
    <source>
        <dbReference type="ARBA" id="ARBA00022679"/>
    </source>
</evidence>
<evidence type="ECO:0000313" key="5">
    <source>
        <dbReference type="EMBL" id="CAB4157475.1"/>
    </source>
</evidence>
<dbReference type="GO" id="GO:0003677">
    <property type="term" value="F:DNA binding"/>
    <property type="evidence" value="ECO:0007669"/>
    <property type="project" value="InterPro"/>
</dbReference>
<dbReference type="InterPro" id="IPR001091">
    <property type="entry name" value="RM_Methyltransferase"/>
</dbReference>
<dbReference type="PROSITE" id="PS00092">
    <property type="entry name" value="N6_MTASE"/>
    <property type="match status" value="1"/>
</dbReference>
<evidence type="ECO:0000256" key="2">
    <source>
        <dbReference type="ARBA" id="ARBA00022603"/>
    </source>
</evidence>
<dbReference type="SMART" id="SM00470">
    <property type="entry name" value="ParB"/>
    <property type="match status" value="1"/>
</dbReference>
<dbReference type="Gene3D" id="3.40.50.150">
    <property type="entry name" value="Vaccinia Virus protein VP39"/>
    <property type="match status" value="1"/>
</dbReference>
<accession>A0A6J5NJQ2</accession>
<dbReference type="SUPFAM" id="SSF110849">
    <property type="entry name" value="ParB/Sulfiredoxin"/>
    <property type="match status" value="1"/>
</dbReference>
<keyword evidence="3" id="KW-0808">Transferase</keyword>
<feature type="domain" description="ParB-like N-terminal" evidence="4">
    <location>
        <begin position="7"/>
        <end position="94"/>
    </location>
</feature>
<dbReference type="Gene3D" id="3.90.1530.10">
    <property type="entry name" value="Conserved hypothetical protein from pyrococcus furiosus pfu- 392566-001, ParB domain"/>
    <property type="match status" value="1"/>
</dbReference>
<dbReference type="CDD" id="cd16403">
    <property type="entry name" value="ParB_N_like_MT"/>
    <property type="match status" value="1"/>
</dbReference>
<dbReference type="GO" id="GO:0032259">
    <property type="term" value="P:methylation"/>
    <property type="evidence" value="ECO:0007669"/>
    <property type="project" value="UniProtKB-KW"/>
</dbReference>
<name>A0A6J5NJQ2_9CAUD</name>
<gene>
    <name evidence="5" type="ORF">UFOVP688_26</name>
</gene>
<organism evidence="5">
    <name type="scientific">uncultured Caudovirales phage</name>
    <dbReference type="NCBI Taxonomy" id="2100421"/>
    <lineage>
        <taxon>Viruses</taxon>
        <taxon>Duplodnaviria</taxon>
        <taxon>Heunggongvirae</taxon>
        <taxon>Uroviricota</taxon>
        <taxon>Caudoviricetes</taxon>
        <taxon>Peduoviridae</taxon>
        <taxon>Maltschvirus</taxon>
        <taxon>Maltschvirus maltsch</taxon>
    </lineage>
</organism>
<dbReference type="Pfam" id="PF01555">
    <property type="entry name" value="N6_N4_Mtase"/>
    <property type="match status" value="1"/>
</dbReference>
<dbReference type="PIRSF" id="PIRSF036758">
    <property type="entry name" value="Aden_M_ParB"/>
    <property type="match status" value="1"/>
</dbReference>
<evidence type="ECO:0000256" key="1">
    <source>
        <dbReference type="ARBA" id="ARBA00006594"/>
    </source>
</evidence>
<dbReference type="InterPro" id="IPR003115">
    <property type="entry name" value="ParB_N"/>
</dbReference>
<sequence length="389" mass="43661">MTNLRLESVLISSLSLDPTNARRHDAKNLASIEGSLRLFGQRKPIVVTGANVVVAGNGTLEAAKALGWTNIDVVRIPIDWSPEQVKAYALADNRTAELAEWDAKVLAEQLVELDAVGWNVAEFGFDALEPPVDLTDDEPLSFDEVEPKVKLGELWQLGNHRLLCGDSTDEKSVAYLMNGELADLVFTDPPYGVNYDGGHATDKRREKLINDDRTDMYDLPLKNAYLFSKDNAALYLWFSDSFAKEVVSGVERHNWKIRNWIFWNKNMAQFGAIGAQYKMKHEPCIYAFKKGKSVNWSGPTNEVTVWDIKRDSKNEFHPTQKPVELAQRAIANHTVTNVLDLFGGSGSTLIASEATQKKAFVMELEPKYCDVIIDRWERLTGLTATRLEQ</sequence>
<dbReference type="InterPro" id="IPR036086">
    <property type="entry name" value="ParB/Sulfiredoxin_sf"/>
</dbReference>